<keyword evidence="4" id="KW-1185">Reference proteome</keyword>
<evidence type="ECO:0000256" key="2">
    <source>
        <dbReference type="SAM" id="Phobius"/>
    </source>
</evidence>
<keyword evidence="2" id="KW-0472">Membrane</keyword>
<dbReference type="OrthoDB" id="9822534at2"/>
<dbReference type="STRING" id="391625.PPSIR1_14355"/>
<accession>A6GH49</accession>
<dbReference type="AlphaFoldDB" id="A6GH49"/>
<feature type="transmembrane region" description="Helical" evidence="2">
    <location>
        <begin position="298"/>
        <end position="319"/>
    </location>
</feature>
<gene>
    <name evidence="3" type="ORF">PPSIR1_14355</name>
</gene>
<evidence type="ECO:0000256" key="1">
    <source>
        <dbReference type="SAM" id="MobiDB-lite"/>
    </source>
</evidence>
<protein>
    <recommendedName>
        <fullName evidence="5">PEGA domain-containing protein</fullName>
    </recommendedName>
</protein>
<keyword evidence="2" id="KW-0812">Transmembrane</keyword>
<dbReference type="EMBL" id="ABCS01000114">
    <property type="protein sequence ID" value="EDM74827.1"/>
    <property type="molecule type" value="Genomic_DNA"/>
</dbReference>
<sequence>MGEVAGVQGEDQSQYDEALATLRAAMDEVNADPDGEAPLAALREALDALPDHAPLLAEDPGALELRLRAELVLARAQLYQGDRYAAAATLDACLERAGGIPLDSARLGPRLGALVDERREVQAARGEARLRVECAEPCRVLIDERNYGSVERSGQARELSLPLGEHRVWLAPLEPLEPLEGKAEPLRVVVQLDSTDDAPTLSFPVPSPGDGPATDGAPVPAPTVGAERRGALGLRSPPMVEADRDRLAPRWLEITGIAIGGAELIAGATLWALDSRCPGGGDVTDVEACPQLYDTKTAGIVLSTLGLAAVATSGALLGVDTSRARRAALAPTVGPRSVGLSVGGRF</sequence>
<reference evidence="3 4" key="1">
    <citation type="submission" date="2007-06" db="EMBL/GenBank/DDBJ databases">
        <authorList>
            <person name="Shimkets L."/>
            <person name="Ferriera S."/>
            <person name="Johnson J."/>
            <person name="Kravitz S."/>
            <person name="Beeson K."/>
            <person name="Sutton G."/>
            <person name="Rogers Y.-H."/>
            <person name="Friedman R."/>
            <person name="Frazier M."/>
            <person name="Venter J.C."/>
        </authorList>
    </citation>
    <scope>NUCLEOTIDE SEQUENCE [LARGE SCALE GENOMIC DNA]</scope>
    <source>
        <strain evidence="3 4">SIR-1</strain>
    </source>
</reference>
<evidence type="ECO:0008006" key="5">
    <source>
        <dbReference type="Google" id="ProtNLM"/>
    </source>
</evidence>
<evidence type="ECO:0000313" key="3">
    <source>
        <dbReference type="EMBL" id="EDM74827.1"/>
    </source>
</evidence>
<keyword evidence="2" id="KW-1133">Transmembrane helix</keyword>
<dbReference type="Proteomes" id="UP000005801">
    <property type="component" value="Unassembled WGS sequence"/>
</dbReference>
<evidence type="ECO:0000313" key="4">
    <source>
        <dbReference type="Proteomes" id="UP000005801"/>
    </source>
</evidence>
<dbReference type="RefSeq" id="WP_006976037.1">
    <property type="nucleotide sequence ID" value="NZ_ABCS01000114.1"/>
</dbReference>
<feature type="region of interest" description="Disordered" evidence="1">
    <location>
        <begin position="197"/>
        <end position="222"/>
    </location>
</feature>
<name>A6GH49_9BACT</name>
<comment type="caution">
    <text evidence="3">The sequence shown here is derived from an EMBL/GenBank/DDBJ whole genome shotgun (WGS) entry which is preliminary data.</text>
</comment>
<organism evidence="3 4">
    <name type="scientific">Plesiocystis pacifica SIR-1</name>
    <dbReference type="NCBI Taxonomy" id="391625"/>
    <lineage>
        <taxon>Bacteria</taxon>
        <taxon>Pseudomonadati</taxon>
        <taxon>Myxococcota</taxon>
        <taxon>Polyangia</taxon>
        <taxon>Nannocystales</taxon>
        <taxon>Nannocystaceae</taxon>
        <taxon>Plesiocystis</taxon>
    </lineage>
</organism>
<proteinExistence type="predicted"/>